<evidence type="ECO:0000256" key="1">
    <source>
        <dbReference type="SAM" id="MobiDB-lite"/>
    </source>
</evidence>
<accession>E9BRK7</accession>
<dbReference type="RefSeq" id="XP_003864568.1">
    <property type="nucleotide sequence ID" value="XM_003864520.1"/>
</dbReference>
<organism evidence="2 3">
    <name type="scientific">Leishmania donovani</name>
    <dbReference type="NCBI Taxonomy" id="5661"/>
    <lineage>
        <taxon>Eukaryota</taxon>
        <taxon>Discoba</taxon>
        <taxon>Euglenozoa</taxon>
        <taxon>Kinetoplastea</taxon>
        <taxon>Metakinetoplastina</taxon>
        <taxon>Trypanosomatida</taxon>
        <taxon>Trypanosomatidae</taxon>
        <taxon>Leishmaniinae</taxon>
        <taxon>Leishmania</taxon>
    </lineage>
</organism>
<sequence length="89" mass="10061">MSLFLSSRSLDDCLTPHPSLCSPSRCSFHASRSTCNQLTRTAHTHTHTHTHTYTRKRTHARFILAGLPRRTSVGHVRQGRRAVSPDERA</sequence>
<proteinExistence type="predicted"/>
<reference evidence="2 3" key="1">
    <citation type="journal article" date="2011" name="Genome Res.">
        <title>Whole genome sequencing of multiple Leishmania donovani clinical isolates provides insights into population structure and mechanisms of drug resistance.</title>
        <authorList>
            <person name="Downing T."/>
            <person name="Imamura H."/>
            <person name="Decuypere S."/>
            <person name="Clark T.G."/>
            <person name="Coombs G.H."/>
            <person name="Cotton J.A."/>
            <person name="Hilley J.D."/>
            <person name="de Doncker S."/>
            <person name="Maes I."/>
            <person name="Mottram J.C."/>
            <person name="Quail M.A."/>
            <person name="Rijal S."/>
            <person name="Sanders M."/>
            <person name="Schonian G."/>
            <person name="Stark O."/>
            <person name="Sundar S."/>
            <person name="Vanaerschot M."/>
            <person name="Hertz-Fowler C."/>
            <person name="Dujardin J.C."/>
            <person name="Berriman M."/>
        </authorList>
    </citation>
    <scope>NUCLEOTIDE SEQUENCE [LARGE SCALE GENOMIC DNA]</scope>
    <source>
        <strain evidence="2 3">BPK282A1</strain>
    </source>
</reference>
<evidence type="ECO:0000313" key="2">
    <source>
        <dbReference type="EMBL" id="CBZ37886.1"/>
    </source>
</evidence>
<dbReference type="EMBL" id="FR799621">
    <property type="protein sequence ID" value="CBZ37886.1"/>
    <property type="molecule type" value="Genomic_DNA"/>
</dbReference>
<evidence type="ECO:0000313" key="3">
    <source>
        <dbReference type="Proteomes" id="UP000008980"/>
    </source>
</evidence>
<dbReference type="AlphaFoldDB" id="E9BRK7"/>
<gene>
    <name evidence="2" type="ORF">LDBPK_344090</name>
</gene>
<name>E9BRK7_LEIDO</name>
<protein>
    <submittedName>
        <fullName evidence="2">Unc104-like kinesin, putative</fullName>
    </submittedName>
</protein>
<dbReference type="VEuPathDB" id="TriTrypDB:LdBPK_344090.1"/>
<dbReference type="KEGG" id="ldo:LDBPK_344090"/>
<feature type="region of interest" description="Disordered" evidence="1">
    <location>
        <begin position="69"/>
        <end position="89"/>
    </location>
</feature>
<dbReference type="Proteomes" id="UP000008980">
    <property type="component" value="Chromosome 34"/>
</dbReference>
<reference evidence="3" key="2">
    <citation type="submission" date="2011-02" db="EMBL/GenBank/DDBJ databases">
        <title>Whole genome sequencing of Leishmania donovani clinical lines reveals dynamic variation related to drug resistance.</title>
        <authorList>
            <person name="Downing T."/>
            <person name="Imamura H."/>
            <person name="Sanders M."/>
            <person name="Decuypere S."/>
            <person name="Hertz-Fowler C."/>
            <person name="Clark T.G."/>
            <person name="Rijal S."/>
            <person name="Sundar S."/>
            <person name="Quail M.A."/>
            <person name="De Doncker S."/>
            <person name="Maes I."/>
            <person name="Vanaerschot M."/>
            <person name="Stark O."/>
            <person name="Schonian G."/>
            <person name="Dujardin J.C."/>
            <person name="Berriman M."/>
        </authorList>
    </citation>
    <scope>NUCLEOTIDE SEQUENCE [LARGE SCALE GENOMIC DNA]</scope>
    <source>
        <strain evidence="3">BPK282A1</strain>
    </source>
</reference>
<dbReference type="GeneID" id="13387447"/>